<dbReference type="EMBL" id="CM017326">
    <property type="protein sequence ID" value="KAE8076117.1"/>
    <property type="molecule type" value="Genomic_DNA"/>
</dbReference>
<sequence length="577" mass="64760">MKGATGHLVVQSTDDGSSSSRLSPCVVLIHNDIPDEAEGHTAWYTLTIPTDAVDGEEGSILRVWKGSIPVELPASFAVLGSELFCVGGTLRRPGIPRSFFTILQPPIPDIYALDINSPGEKDWIRVGSTISPRLEPHSLVIDGKLYVLHGFDHDTYDYSSSDPRGEVFDPVTGLWEALPYAPWPMKSVIISAALENPKRILVASIDQGDIDEGCLDTSATFFTYDVQNRSWECLKPCRRNMHYDCPVGRRGTAIAVGNILYWITEKAKLLAYDLDLDVWLLGSIEGPGIPWVVCQMWHQPHLPGLIHLEDKRFCIVQRTARNDQHIECVLFDVSPMPKKKKLRISFVSTIKYRTDHPVIISHCLLLKTVRSNTAQLPQIAPIDVDEASEDEDEVSWQSEHRCSLLGSFQSNDVINLSFQSEAIIAHIDKRMDHLKQFFTVKLDQMRKQVGKVEQLALEHFTAERRQVGKVEQPVREQFATFTTERRAVTNHNDAMIGNKNRMKVKQPSALKNHNSAQSGHVRCKVISSNITESPINTRYSKDADDSKSALRGNKGLATEAPSQKRYLRTKKSSSMRT</sequence>
<evidence type="ECO:0000313" key="3">
    <source>
        <dbReference type="Proteomes" id="UP000327013"/>
    </source>
</evidence>
<keyword evidence="3" id="KW-1185">Reference proteome</keyword>
<protein>
    <submittedName>
        <fullName evidence="2">Uncharacterized protein</fullName>
    </submittedName>
</protein>
<evidence type="ECO:0000256" key="1">
    <source>
        <dbReference type="SAM" id="MobiDB-lite"/>
    </source>
</evidence>
<dbReference type="PANTHER" id="PTHR38932:SF1">
    <property type="entry name" value="DUF4005 DOMAIN-CONTAINING PROTEIN"/>
    <property type="match status" value="1"/>
</dbReference>
<feature type="region of interest" description="Disordered" evidence="1">
    <location>
        <begin position="535"/>
        <end position="577"/>
    </location>
</feature>
<dbReference type="SUPFAM" id="SSF117281">
    <property type="entry name" value="Kelch motif"/>
    <property type="match status" value="1"/>
</dbReference>
<dbReference type="InterPro" id="IPR015915">
    <property type="entry name" value="Kelch-typ_b-propeller"/>
</dbReference>
<feature type="region of interest" description="Disordered" evidence="1">
    <location>
        <begin position="1"/>
        <end position="21"/>
    </location>
</feature>
<feature type="compositionally biased region" description="Basic and acidic residues" evidence="1">
    <location>
        <begin position="539"/>
        <end position="548"/>
    </location>
</feature>
<dbReference type="Proteomes" id="UP000327013">
    <property type="component" value="Chromosome 6"/>
</dbReference>
<dbReference type="OrthoDB" id="45365at2759"/>
<feature type="compositionally biased region" description="Basic residues" evidence="1">
    <location>
        <begin position="565"/>
        <end position="577"/>
    </location>
</feature>
<dbReference type="AlphaFoldDB" id="A0A5N6RE02"/>
<proteinExistence type="predicted"/>
<organism evidence="2 3">
    <name type="scientific">Carpinus fangiana</name>
    <dbReference type="NCBI Taxonomy" id="176857"/>
    <lineage>
        <taxon>Eukaryota</taxon>
        <taxon>Viridiplantae</taxon>
        <taxon>Streptophyta</taxon>
        <taxon>Embryophyta</taxon>
        <taxon>Tracheophyta</taxon>
        <taxon>Spermatophyta</taxon>
        <taxon>Magnoliopsida</taxon>
        <taxon>eudicotyledons</taxon>
        <taxon>Gunneridae</taxon>
        <taxon>Pentapetalae</taxon>
        <taxon>rosids</taxon>
        <taxon>fabids</taxon>
        <taxon>Fagales</taxon>
        <taxon>Betulaceae</taxon>
        <taxon>Carpinus</taxon>
    </lineage>
</organism>
<reference evidence="2 3" key="1">
    <citation type="submission" date="2019-06" db="EMBL/GenBank/DDBJ databases">
        <title>A chromosomal-level reference genome of Carpinus fangiana (Coryloideae, Betulaceae).</title>
        <authorList>
            <person name="Yang X."/>
            <person name="Wang Z."/>
            <person name="Zhang L."/>
            <person name="Hao G."/>
            <person name="Liu J."/>
            <person name="Yang Y."/>
        </authorList>
    </citation>
    <scope>NUCLEOTIDE SEQUENCE [LARGE SCALE GENOMIC DNA]</scope>
    <source>
        <strain evidence="2">Cfa_2016G</strain>
        <tissue evidence="2">Leaf</tissue>
    </source>
</reference>
<accession>A0A5N6RE02</accession>
<name>A0A5N6RE02_9ROSI</name>
<dbReference type="Gene3D" id="2.120.10.80">
    <property type="entry name" value="Kelch-type beta propeller"/>
    <property type="match status" value="1"/>
</dbReference>
<dbReference type="PANTHER" id="PTHR38932">
    <property type="entry name" value="BNAC03G64660D PROTEIN"/>
    <property type="match status" value="1"/>
</dbReference>
<evidence type="ECO:0000313" key="2">
    <source>
        <dbReference type="EMBL" id="KAE8076117.1"/>
    </source>
</evidence>
<dbReference type="InterPro" id="IPR006652">
    <property type="entry name" value="Kelch_1"/>
</dbReference>
<gene>
    <name evidence="2" type="ORF">FH972_014784</name>
</gene>
<dbReference type="Pfam" id="PF01344">
    <property type="entry name" value="Kelch_1"/>
    <property type="match status" value="1"/>
</dbReference>
<feature type="compositionally biased region" description="Low complexity" evidence="1">
    <location>
        <begin position="12"/>
        <end position="21"/>
    </location>
</feature>